<dbReference type="Gene3D" id="3.40.190.10">
    <property type="entry name" value="Periplasmic binding protein-like II"/>
    <property type="match status" value="2"/>
</dbReference>
<keyword evidence="4 7" id="KW-0732">Signal</keyword>
<evidence type="ECO:0000256" key="2">
    <source>
        <dbReference type="ARBA" id="ARBA00008520"/>
    </source>
</evidence>
<dbReference type="OrthoDB" id="9798191at2"/>
<gene>
    <name evidence="8" type="ORF">BC351_19115</name>
</gene>
<dbReference type="GO" id="GO:0030313">
    <property type="term" value="C:cell envelope"/>
    <property type="evidence" value="ECO:0007669"/>
    <property type="project" value="UniProtKB-SubCell"/>
</dbReference>
<evidence type="ECO:0000256" key="1">
    <source>
        <dbReference type="ARBA" id="ARBA00004196"/>
    </source>
</evidence>
<dbReference type="EMBL" id="MBTG01000005">
    <property type="protein sequence ID" value="OPH60021.1"/>
    <property type="molecule type" value="Genomic_DNA"/>
</dbReference>
<dbReference type="SUPFAM" id="SSF53850">
    <property type="entry name" value="Periplasmic binding protein-like II"/>
    <property type="match status" value="1"/>
</dbReference>
<evidence type="ECO:0000256" key="6">
    <source>
        <dbReference type="ARBA" id="ARBA00049753"/>
    </source>
</evidence>
<evidence type="ECO:0000256" key="5">
    <source>
        <dbReference type="ARBA" id="ARBA00049629"/>
    </source>
</evidence>
<evidence type="ECO:0000256" key="3">
    <source>
        <dbReference type="ARBA" id="ARBA00022448"/>
    </source>
</evidence>
<reference evidence="9" key="1">
    <citation type="submission" date="2016-07" db="EMBL/GenBank/DDBJ databases">
        <authorList>
            <person name="Florea S."/>
            <person name="Webb J.S."/>
            <person name="Jaromczyk J."/>
            <person name="Schardl C.L."/>
        </authorList>
    </citation>
    <scope>NUCLEOTIDE SEQUENCE [LARGE SCALE GENOMIC DNA]</scope>
    <source>
        <strain evidence="9">CY1</strain>
    </source>
</reference>
<keyword evidence="9" id="KW-1185">Reference proteome</keyword>
<dbReference type="PANTHER" id="PTHR43649">
    <property type="entry name" value="ARABINOSE-BINDING PROTEIN-RELATED"/>
    <property type="match status" value="1"/>
</dbReference>
<proteinExistence type="inferred from homology"/>
<comment type="subcellular location">
    <subcellularLocation>
        <location evidence="1">Cell envelope</location>
    </subcellularLocation>
</comment>
<protein>
    <recommendedName>
        <fullName evidence="6">Probable sugar-binding periplasmic protein</fullName>
    </recommendedName>
</protein>
<dbReference type="Pfam" id="PF01547">
    <property type="entry name" value="SBP_bac_1"/>
    <property type="match status" value="1"/>
</dbReference>
<feature type="signal peptide" evidence="7">
    <location>
        <begin position="1"/>
        <end position="19"/>
    </location>
</feature>
<comment type="caution">
    <text evidence="8">The sequence shown here is derived from an EMBL/GenBank/DDBJ whole genome shotgun (WGS) entry which is preliminary data.</text>
</comment>
<keyword evidence="3" id="KW-0813">Transport</keyword>
<dbReference type="PANTHER" id="PTHR43649:SF28">
    <property type="entry name" value="BINDING PROTEIN COMPONENT OF ABC SUGAR TRANSPORTER-RELATED"/>
    <property type="match status" value="1"/>
</dbReference>
<dbReference type="InterPro" id="IPR050490">
    <property type="entry name" value="Bact_solute-bd_prot1"/>
</dbReference>
<comment type="function">
    <text evidence="5">Part of a binding-protein-dependent transport system for a sugar.</text>
</comment>
<dbReference type="InterPro" id="IPR006059">
    <property type="entry name" value="SBP"/>
</dbReference>
<evidence type="ECO:0000313" key="8">
    <source>
        <dbReference type="EMBL" id="OPH60021.1"/>
    </source>
</evidence>
<dbReference type="Proteomes" id="UP000190626">
    <property type="component" value="Unassembled WGS sequence"/>
</dbReference>
<dbReference type="STRING" id="1469647.BC351_19115"/>
<accession>A0A1V4HPR1</accession>
<feature type="chain" id="PRO_5038419885" description="Probable sugar-binding periplasmic protein" evidence="7">
    <location>
        <begin position="20"/>
        <end position="426"/>
    </location>
</feature>
<name>A0A1V4HPR1_9BACL</name>
<comment type="similarity">
    <text evidence="2">Belongs to the bacterial solute-binding protein 1 family.</text>
</comment>
<evidence type="ECO:0000256" key="4">
    <source>
        <dbReference type="ARBA" id="ARBA00022729"/>
    </source>
</evidence>
<dbReference type="AlphaFoldDB" id="A0A1V4HPR1"/>
<sequence length="426" mass="47815">MKRALTIVMILVNLGVCFACSAKDQGTKFERAPKKVELNIFLGGMDRFRDQLDNYFIQFAEKERKEKNIVVSFNTEYPGNDNASQILKTRLATGDVPDIFNIHAMNDLPDYYKAGYLADLSDQPLAGKLLDGIKPLVTINNQVVAVPLESLEWGYLYNKKIFNELGITPPSTLTEMRTITQKLNDHQIKPFLLSYKESWIPQLFLSLTVGGLVHSSHSDFIDRMNKDQASFAEIKEMFDIIDLVNQNGTDRAFEVGNDDGAADFASGKAAMWVQGPWDADGIIKVNQGLEFGVAPLPINDDPRSTMINVAVSTSLAMPPDNKNKEIARDLLNYMLDDLASNELYQSLKFNPVSKKHTYKPYPWVEDASSYVNRGLSYKDLSMPSAVKDEVGKALQAYYLTKISKDDVIKALDRTWKEANAIANKNK</sequence>
<organism evidence="8 9">
    <name type="scientific">Paenibacillus ferrarius</name>
    <dbReference type="NCBI Taxonomy" id="1469647"/>
    <lineage>
        <taxon>Bacteria</taxon>
        <taxon>Bacillati</taxon>
        <taxon>Bacillota</taxon>
        <taxon>Bacilli</taxon>
        <taxon>Bacillales</taxon>
        <taxon>Paenibacillaceae</taxon>
        <taxon>Paenibacillus</taxon>
    </lineage>
</organism>
<dbReference type="RefSeq" id="WP_079410183.1">
    <property type="nucleotide sequence ID" value="NZ_MBTG01000005.1"/>
</dbReference>
<evidence type="ECO:0000313" key="9">
    <source>
        <dbReference type="Proteomes" id="UP000190626"/>
    </source>
</evidence>
<evidence type="ECO:0000256" key="7">
    <source>
        <dbReference type="SAM" id="SignalP"/>
    </source>
</evidence>